<organism evidence="11 12">
    <name type="scientific">Quercus rubra</name>
    <name type="common">Northern red oak</name>
    <name type="synonym">Quercus borealis</name>
    <dbReference type="NCBI Taxonomy" id="3512"/>
    <lineage>
        <taxon>Eukaryota</taxon>
        <taxon>Viridiplantae</taxon>
        <taxon>Streptophyta</taxon>
        <taxon>Embryophyta</taxon>
        <taxon>Tracheophyta</taxon>
        <taxon>Spermatophyta</taxon>
        <taxon>Magnoliopsida</taxon>
        <taxon>eudicotyledons</taxon>
        <taxon>Gunneridae</taxon>
        <taxon>Pentapetalae</taxon>
        <taxon>rosids</taxon>
        <taxon>fabids</taxon>
        <taxon>Fagales</taxon>
        <taxon>Fagaceae</taxon>
        <taxon>Quercus</taxon>
    </lineage>
</organism>
<evidence type="ECO:0000256" key="7">
    <source>
        <dbReference type="ARBA" id="ARBA00022737"/>
    </source>
</evidence>
<comment type="caution">
    <text evidence="11">The sequence shown here is derived from an EMBL/GenBank/DDBJ whole genome shotgun (WGS) entry which is preliminary data.</text>
</comment>
<evidence type="ECO:0000313" key="11">
    <source>
        <dbReference type="EMBL" id="KAK4597532.1"/>
    </source>
</evidence>
<feature type="transmembrane region" description="Helical" evidence="10">
    <location>
        <begin position="71"/>
        <end position="92"/>
    </location>
</feature>
<dbReference type="FunFam" id="1.20.1280.290:FF:000001">
    <property type="entry name" value="Bidirectional sugar transporter SWEET"/>
    <property type="match status" value="1"/>
</dbReference>
<dbReference type="GO" id="GO:0051119">
    <property type="term" value="F:sugar transmembrane transporter activity"/>
    <property type="evidence" value="ECO:0007669"/>
    <property type="project" value="InterPro"/>
</dbReference>
<dbReference type="InterPro" id="IPR047664">
    <property type="entry name" value="SWEET"/>
</dbReference>
<gene>
    <name evidence="11" type="ORF">RGQ29_015169</name>
</gene>
<keyword evidence="4" id="KW-1003">Cell membrane</keyword>
<evidence type="ECO:0000256" key="10">
    <source>
        <dbReference type="RuleBase" id="RU910715"/>
    </source>
</evidence>
<keyword evidence="9 10" id="KW-0472">Membrane</keyword>
<comment type="function">
    <text evidence="10">Mediates both low-affinity uptake and efflux of sugar across the membrane.</text>
</comment>
<dbReference type="PANTHER" id="PTHR10791:SF222">
    <property type="entry name" value="BIDIRECTIONAL SUGAR TRANSPORTER SWEET15"/>
    <property type="match status" value="1"/>
</dbReference>
<evidence type="ECO:0000256" key="1">
    <source>
        <dbReference type="ARBA" id="ARBA00004651"/>
    </source>
</evidence>
<feature type="transmembrane region" description="Helical" evidence="10">
    <location>
        <begin position="170"/>
        <end position="187"/>
    </location>
</feature>
<dbReference type="Pfam" id="PF03083">
    <property type="entry name" value="MtN3_slv"/>
    <property type="match status" value="2"/>
</dbReference>
<keyword evidence="3 10" id="KW-0813">Transport</keyword>
<sequence>MAIMISHHTLAFTFGILGNIISFLVFLAPMPTFYRIFKKKSTQGFQSVPYVVALFSSILWLYYAMLKKNVMLLVTINSFGCVIEMIYIILYISYAPRAPRNSTLKVFVSMNMGLFTLILLVTHFAVKEKFRVEFLGWVCVTVSVSVFAAPLSIVAQVIRTRSVEFMPFNLSFFLTLSAVMWFAYGLFLKDICIAIPNIVGFVLGLLQMLLYAIYRNNKKVIEENKLQDQQLKNITIISTLGTAEVFPVDTQSYANGKSVNNDAKEHAQLEELEKSMETQSDLNPVESPV</sequence>
<feature type="transmembrane region" description="Helical" evidence="10">
    <location>
        <begin position="104"/>
        <end position="122"/>
    </location>
</feature>
<dbReference type="PANTHER" id="PTHR10791">
    <property type="entry name" value="RAG1-ACTIVATING PROTEIN 1"/>
    <property type="match status" value="1"/>
</dbReference>
<keyword evidence="12" id="KW-1185">Reference proteome</keyword>
<feature type="transmembrane region" description="Helical" evidence="10">
    <location>
        <begin position="193"/>
        <end position="214"/>
    </location>
</feature>
<dbReference type="Proteomes" id="UP001324115">
    <property type="component" value="Unassembled WGS sequence"/>
</dbReference>
<evidence type="ECO:0000256" key="4">
    <source>
        <dbReference type="ARBA" id="ARBA00022475"/>
    </source>
</evidence>
<keyword evidence="8 10" id="KW-1133">Transmembrane helix</keyword>
<proteinExistence type="inferred from homology"/>
<comment type="subcellular location">
    <subcellularLocation>
        <location evidence="1 10">Cell membrane</location>
        <topology evidence="1 10">Multi-pass membrane protein</topology>
    </subcellularLocation>
</comment>
<dbReference type="GO" id="GO:0008515">
    <property type="term" value="F:sucrose transmembrane transporter activity"/>
    <property type="evidence" value="ECO:0007669"/>
    <property type="project" value="UniProtKB-ARBA"/>
</dbReference>
<name>A0AAN7FNK8_QUERU</name>
<feature type="transmembrane region" description="Helical" evidence="10">
    <location>
        <begin position="134"/>
        <end position="158"/>
    </location>
</feature>
<keyword evidence="6 10" id="KW-0812">Transmembrane</keyword>
<feature type="transmembrane region" description="Helical" evidence="10">
    <location>
        <begin position="48"/>
        <end position="65"/>
    </location>
</feature>
<evidence type="ECO:0000313" key="12">
    <source>
        <dbReference type="Proteomes" id="UP001324115"/>
    </source>
</evidence>
<dbReference type="EMBL" id="JAXUIC010000003">
    <property type="protein sequence ID" value="KAK4597532.1"/>
    <property type="molecule type" value="Genomic_DNA"/>
</dbReference>
<protein>
    <recommendedName>
        <fullName evidence="10">Bidirectional sugar transporter SWEET</fullName>
    </recommendedName>
</protein>
<reference evidence="11 12" key="1">
    <citation type="journal article" date="2023" name="G3 (Bethesda)">
        <title>A haplotype-resolved chromosome-scale genome for Quercus rubra L. provides insights into the genetics of adaptive traits for red oak species.</title>
        <authorList>
            <person name="Kapoor B."/>
            <person name="Jenkins J."/>
            <person name="Schmutz J."/>
            <person name="Zhebentyayeva T."/>
            <person name="Kuelheim C."/>
            <person name="Coggeshall M."/>
            <person name="Heim C."/>
            <person name="Lasky J.R."/>
            <person name="Leites L."/>
            <person name="Islam-Faridi N."/>
            <person name="Romero-Severson J."/>
            <person name="DeLeo V.L."/>
            <person name="Lucas S.M."/>
            <person name="Lazic D."/>
            <person name="Gailing O."/>
            <person name="Carlson J."/>
            <person name="Staton M."/>
        </authorList>
    </citation>
    <scope>NUCLEOTIDE SEQUENCE [LARGE SCALE GENOMIC DNA]</scope>
    <source>
        <strain evidence="11">Pseudo-F2</strain>
    </source>
</reference>
<dbReference type="InterPro" id="IPR004316">
    <property type="entry name" value="SWEET_rpt"/>
</dbReference>
<accession>A0AAN7FNK8</accession>
<dbReference type="GO" id="GO:0005886">
    <property type="term" value="C:plasma membrane"/>
    <property type="evidence" value="ECO:0007669"/>
    <property type="project" value="UniProtKB-SubCell"/>
</dbReference>
<evidence type="ECO:0000256" key="2">
    <source>
        <dbReference type="ARBA" id="ARBA00007809"/>
    </source>
</evidence>
<keyword evidence="7" id="KW-0677">Repeat</keyword>
<evidence type="ECO:0000256" key="6">
    <source>
        <dbReference type="ARBA" id="ARBA00022692"/>
    </source>
</evidence>
<feature type="transmembrane region" description="Helical" evidence="10">
    <location>
        <begin position="12"/>
        <end position="36"/>
    </location>
</feature>
<dbReference type="AlphaFoldDB" id="A0AAN7FNK8"/>
<evidence type="ECO:0000256" key="5">
    <source>
        <dbReference type="ARBA" id="ARBA00022597"/>
    </source>
</evidence>
<evidence type="ECO:0000256" key="3">
    <source>
        <dbReference type="ARBA" id="ARBA00022448"/>
    </source>
</evidence>
<dbReference type="FunFam" id="1.20.1280.290:FF:000003">
    <property type="entry name" value="Bidirectional sugar transporter SWEET"/>
    <property type="match status" value="1"/>
</dbReference>
<dbReference type="Gene3D" id="1.20.1280.290">
    <property type="match status" value="2"/>
</dbReference>
<comment type="similarity">
    <text evidence="2 10">Belongs to the SWEET sugar transporter family.</text>
</comment>
<evidence type="ECO:0000256" key="9">
    <source>
        <dbReference type="ARBA" id="ARBA00023136"/>
    </source>
</evidence>
<evidence type="ECO:0000256" key="8">
    <source>
        <dbReference type="ARBA" id="ARBA00022989"/>
    </source>
</evidence>
<keyword evidence="5 10" id="KW-0762">Sugar transport</keyword>